<name>E0VYJ8_PEDHC</name>
<dbReference type="GeneID" id="8233176"/>
<dbReference type="InterPro" id="IPR012340">
    <property type="entry name" value="NA-bd_OB-fold"/>
</dbReference>
<dbReference type="AlphaFoldDB" id="E0VYJ8"/>
<dbReference type="EnsemblMetazoa" id="PHUM515170-RA">
    <property type="protein sequence ID" value="PHUM515170-PA"/>
    <property type="gene ID" value="PHUM515170"/>
</dbReference>
<dbReference type="Gene3D" id="2.40.50.140">
    <property type="entry name" value="Nucleic acid-binding proteins"/>
    <property type="match status" value="1"/>
</dbReference>
<dbReference type="KEGG" id="phu:Phum_PHUM515170"/>
<reference evidence="1" key="2">
    <citation type="submission" date="2007-04" db="EMBL/GenBank/DDBJ databases">
        <title>The genome of the human body louse.</title>
        <authorList>
            <consortium name="The Human Body Louse Genome Consortium"/>
            <person name="Kirkness E."/>
            <person name="Walenz B."/>
            <person name="Hass B."/>
            <person name="Bruggner R."/>
            <person name="Strausberg R."/>
        </authorList>
    </citation>
    <scope>NUCLEOTIDE SEQUENCE</scope>
    <source>
        <strain evidence="1">USDA</strain>
    </source>
</reference>
<dbReference type="InParanoid" id="E0VYJ8"/>
<evidence type="ECO:0000313" key="2">
    <source>
        <dbReference type="EnsemblMetazoa" id="PHUM515170-PA"/>
    </source>
</evidence>
<dbReference type="EMBL" id="AAZO01006268">
    <property type="status" value="NOT_ANNOTATED_CDS"/>
    <property type="molecule type" value="Genomic_DNA"/>
</dbReference>
<evidence type="ECO:0000313" key="1">
    <source>
        <dbReference type="EMBL" id="EEB18454.1"/>
    </source>
</evidence>
<reference evidence="2" key="3">
    <citation type="submission" date="2020-05" db="UniProtKB">
        <authorList>
            <consortium name="EnsemblMetazoa"/>
        </authorList>
    </citation>
    <scope>IDENTIFICATION</scope>
    <source>
        <strain evidence="2">USDA</strain>
    </source>
</reference>
<dbReference type="Proteomes" id="UP000009046">
    <property type="component" value="Unassembled WGS sequence"/>
</dbReference>
<dbReference type="HOGENOM" id="CLU_964127_0_0_1"/>
<evidence type="ECO:0000313" key="3">
    <source>
        <dbReference type="Proteomes" id="UP000009046"/>
    </source>
</evidence>
<proteinExistence type="predicted"/>
<dbReference type="EMBL" id="DS235845">
    <property type="protein sequence ID" value="EEB18454.1"/>
    <property type="molecule type" value="Genomic_DNA"/>
</dbReference>
<sequence>MKDYTTSNYCDFLWINDLHELKINSKKMFQGIVIKNNVKTVISVLNVIIFGAIIEIKQIGSKNFLYHVDDGTGVIICKLSEDQFEKAISLIEREQEGIFNETIKFKKNNDSSFNQSCVTDISMDDSIFNDKTMQEDELNAVKLNVLKGLQSIWSDIYDSYTNLLGQYKIGDTVLIEGKLYNYLGTNQLYINNIRHLELNEEIMKISNKLKDGYNPIRKDKMTEKALKKSSPKKRFSGLMTFDHIQQLSPKISSSRNIPLPEERKNSLITNILPPNFESNITFDTFIPEG</sequence>
<dbReference type="CTD" id="8233176"/>
<gene>
    <name evidence="2" type="primary">8233176</name>
    <name evidence="1" type="ORF">Phum_PHUM515170</name>
</gene>
<reference evidence="1" key="1">
    <citation type="submission" date="2007-04" db="EMBL/GenBank/DDBJ databases">
        <title>Annotation of Pediculus humanus corporis strain USDA.</title>
        <authorList>
            <person name="Kirkness E."/>
            <person name="Hannick L."/>
            <person name="Hass B."/>
            <person name="Bruggner R."/>
            <person name="Lawson D."/>
            <person name="Bidwell S."/>
            <person name="Joardar V."/>
            <person name="Caler E."/>
            <person name="Walenz B."/>
            <person name="Inman J."/>
            <person name="Schobel S."/>
            <person name="Galinsky K."/>
            <person name="Amedeo P."/>
            <person name="Strausberg R."/>
        </authorList>
    </citation>
    <scope>NUCLEOTIDE SEQUENCE</scope>
    <source>
        <strain evidence="1">USDA</strain>
    </source>
</reference>
<organism>
    <name type="scientific">Pediculus humanus subsp. corporis</name>
    <name type="common">Body louse</name>
    <dbReference type="NCBI Taxonomy" id="121224"/>
    <lineage>
        <taxon>Eukaryota</taxon>
        <taxon>Metazoa</taxon>
        <taxon>Ecdysozoa</taxon>
        <taxon>Arthropoda</taxon>
        <taxon>Hexapoda</taxon>
        <taxon>Insecta</taxon>
        <taxon>Pterygota</taxon>
        <taxon>Neoptera</taxon>
        <taxon>Paraneoptera</taxon>
        <taxon>Psocodea</taxon>
        <taxon>Troctomorpha</taxon>
        <taxon>Phthiraptera</taxon>
        <taxon>Anoplura</taxon>
        <taxon>Pediculidae</taxon>
        <taxon>Pediculus</taxon>
    </lineage>
</organism>
<accession>E0VYJ8</accession>
<evidence type="ECO:0008006" key="4">
    <source>
        <dbReference type="Google" id="ProtNLM"/>
    </source>
</evidence>
<dbReference type="VEuPathDB" id="VectorBase:PHUM515170"/>
<protein>
    <recommendedName>
        <fullName evidence="4">OB domain-containing protein</fullName>
    </recommendedName>
</protein>
<keyword evidence="3" id="KW-1185">Reference proteome</keyword>
<dbReference type="RefSeq" id="XP_002431192.1">
    <property type="nucleotide sequence ID" value="XM_002431147.1"/>
</dbReference>